<organism evidence="1 2">
    <name type="scientific">Reticulomyxa filosa</name>
    <dbReference type="NCBI Taxonomy" id="46433"/>
    <lineage>
        <taxon>Eukaryota</taxon>
        <taxon>Sar</taxon>
        <taxon>Rhizaria</taxon>
        <taxon>Retaria</taxon>
        <taxon>Foraminifera</taxon>
        <taxon>Monothalamids</taxon>
        <taxon>Reticulomyxidae</taxon>
        <taxon>Reticulomyxa</taxon>
    </lineage>
</organism>
<evidence type="ECO:0000313" key="1">
    <source>
        <dbReference type="EMBL" id="ETO06908.1"/>
    </source>
</evidence>
<dbReference type="EMBL" id="ASPP01026691">
    <property type="protein sequence ID" value="ETO06908.1"/>
    <property type="molecule type" value="Genomic_DNA"/>
</dbReference>
<gene>
    <name evidence="1" type="ORF">RFI_30483</name>
</gene>
<proteinExistence type="predicted"/>
<keyword evidence="2" id="KW-1185">Reference proteome</keyword>
<protein>
    <submittedName>
        <fullName evidence="1">Uncharacterized protein</fullName>
    </submittedName>
</protein>
<dbReference type="AlphaFoldDB" id="X6LYD6"/>
<accession>X6LYD6</accession>
<sequence length="377" mass="44391">MILGLRQTFKSFTFFTFKLVFISRSEKIINKKIFEQIQIFKEIIFVVPELSLFSNNKFSFILYHFTILYGLIKNSKFEMTCYKRCTYNKIDYITTRKISDSPDVNWDVVKYSLINFGQFKGRAGHLHFGSDESKESCKATKLQIIENEKEILKIDFAINGVNTCKRRWKKGENDKFFTLVKERNNQILFYNNCDKPLWILSIRICGNSNGSCDSRFDKCNNPVIGAVRQTEDDTFIVYLRIEKKNIMNKSKSQYYNNIIEKSEVTLLIKKTLLKHNLLLKNFVGILYPESIPKDVQKKRKINETYTNIMGFTVVPVNKKNACIYKIYFIFVFCKQNSKKIKKLDTCFPVLFGTEYLWVCDQMPTNDIILNEDTVRDI</sequence>
<comment type="caution">
    <text evidence="1">The sequence shown here is derived from an EMBL/GenBank/DDBJ whole genome shotgun (WGS) entry which is preliminary data.</text>
</comment>
<name>X6LYD6_RETFI</name>
<dbReference type="Proteomes" id="UP000023152">
    <property type="component" value="Unassembled WGS sequence"/>
</dbReference>
<evidence type="ECO:0000313" key="2">
    <source>
        <dbReference type="Proteomes" id="UP000023152"/>
    </source>
</evidence>
<reference evidence="1 2" key="1">
    <citation type="journal article" date="2013" name="Curr. Biol.">
        <title>The Genome of the Foraminiferan Reticulomyxa filosa.</title>
        <authorList>
            <person name="Glockner G."/>
            <person name="Hulsmann N."/>
            <person name="Schleicher M."/>
            <person name="Noegel A.A."/>
            <person name="Eichinger L."/>
            <person name="Gallinger C."/>
            <person name="Pawlowski J."/>
            <person name="Sierra R."/>
            <person name="Euteneuer U."/>
            <person name="Pillet L."/>
            <person name="Moustafa A."/>
            <person name="Platzer M."/>
            <person name="Groth M."/>
            <person name="Szafranski K."/>
            <person name="Schliwa M."/>
        </authorList>
    </citation>
    <scope>NUCLEOTIDE SEQUENCE [LARGE SCALE GENOMIC DNA]</scope>
</reference>